<comment type="subcellular location">
    <subcellularLocation>
        <location evidence="1">Cell outer membrane</location>
    </subcellularLocation>
</comment>
<dbReference type="SUPFAM" id="SSF103088">
    <property type="entry name" value="OmpA-like"/>
    <property type="match status" value="1"/>
</dbReference>
<organism evidence="6 7">
    <name type="scientific">Bradyrhizobium denitrificans</name>
    <dbReference type="NCBI Taxonomy" id="2734912"/>
    <lineage>
        <taxon>Bacteria</taxon>
        <taxon>Pseudomonadati</taxon>
        <taxon>Pseudomonadota</taxon>
        <taxon>Alphaproteobacteria</taxon>
        <taxon>Hyphomicrobiales</taxon>
        <taxon>Nitrobacteraceae</taxon>
        <taxon>Bradyrhizobium</taxon>
    </lineage>
</organism>
<keyword evidence="3" id="KW-0998">Cell outer membrane</keyword>
<comment type="caution">
    <text evidence="6">The sequence shown here is derived from an EMBL/GenBank/DDBJ whole genome shotgun (WGS) entry which is preliminary data.</text>
</comment>
<gene>
    <name evidence="6" type="ORF">JQ619_11495</name>
</gene>
<evidence type="ECO:0000313" key="7">
    <source>
        <dbReference type="Proteomes" id="UP001314635"/>
    </source>
</evidence>
<evidence type="ECO:0000256" key="2">
    <source>
        <dbReference type="ARBA" id="ARBA00023136"/>
    </source>
</evidence>
<evidence type="ECO:0000313" key="6">
    <source>
        <dbReference type="EMBL" id="MBR1136393.1"/>
    </source>
</evidence>
<dbReference type="PRINTS" id="PR01021">
    <property type="entry name" value="OMPADOMAIN"/>
</dbReference>
<protein>
    <submittedName>
        <fullName evidence="6">OmpA family protein</fullName>
    </submittedName>
</protein>
<dbReference type="InterPro" id="IPR036737">
    <property type="entry name" value="OmpA-like_sf"/>
</dbReference>
<proteinExistence type="predicted"/>
<dbReference type="EMBL" id="JAFCLK010000009">
    <property type="protein sequence ID" value="MBR1136393.1"/>
    <property type="molecule type" value="Genomic_DNA"/>
</dbReference>
<dbReference type="PANTHER" id="PTHR30329">
    <property type="entry name" value="STATOR ELEMENT OF FLAGELLAR MOTOR COMPLEX"/>
    <property type="match status" value="1"/>
</dbReference>
<keyword evidence="2 4" id="KW-0472">Membrane</keyword>
<reference evidence="7" key="1">
    <citation type="journal article" date="2021" name="ISME J.">
        <title>Evolutionary origin and ecological implication of a unique nif island in free-living Bradyrhizobium lineages.</title>
        <authorList>
            <person name="Tao J."/>
        </authorList>
    </citation>
    <scope>NUCLEOTIDE SEQUENCE [LARGE SCALE GENOMIC DNA]</scope>
    <source>
        <strain evidence="7">SZCCT0094</strain>
    </source>
</reference>
<keyword evidence="7" id="KW-1185">Reference proteome</keyword>
<dbReference type="InterPro" id="IPR006664">
    <property type="entry name" value="OMP_bac"/>
</dbReference>
<dbReference type="Pfam" id="PF00691">
    <property type="entry name" value="OmpA"/>
    <property type="match status" value="1"/>
</dbReference>
<dbReference type="Gene3D" id="3.30.1330.60">
    <property type="entry name" value="OmpA-like domain"/>
    <property type="match status" value="1"/>
</dbReference>
<dbReference type="InterPro" id="IPR006665">
    <property type="entry name" value="OmpA-like"/>
</dbReference>
<accession>A0ABS5G504</accession>
<dbReference type="Gene3D" id="3.40.1520.20">
    <property type="match status" value="4"/>
</dbReference>
<evidence type="ECO:0000259" key="5">
    <source>
        <dbReference type="PROSITE" id="PS51123"/>
    </source>
</evidence>
<sequence length="707" mass="73209">MHQPSKWWPGLIAIAVLWLVAIAFKTAGVEDEIAPRARAAVASAAPDTVAALKVSVAGRDVRIEGPEFSPEQADRLDDAAAVNGVRLVVGNYDKLPTPKPYAFRAARDGNQLVLEGGVPTPAVREALIKTARAALGSGAVVDHLGYALGAPADFAAIASHGLTQAGKLNGGTFALADKAYSLAGAATSSDIYEAAVAAMRQLPGGAVLDKVSILPPEAKPFIWSAVREGQSVVMSGVVPNDAIRRALEAAAAKAWPGASVMHHMQIARGAPSGDFSAYTTYALAELSRLSTGRVVISDANYTIAGEVPSPAAYDEAMAGVGKLPSGLTLAKADIVPPEIKPYRLSAELGPTGLTLTGLAPSTSVRDAITAAANGQFAGRTVTAKIGIARGAPEGDIAKASVSLLTELGKLAQGRAEINDAQISLSGVGLANVTGAAVRQSLAGALAAPFAVAAVDVRDGPVSPYAFELQKQDGRVRLSGYVPDDAARRDLVEAASAAFVTDTVEDGLKTADGAPKAFVTSLKATFPALARLWSTKLAAKDADITIEGEAIYDKSAEQVRKELTDAAGGDVKLADVRIGLKPESPPLPTEACQPAFNGLLAKGRIRFDTGSAELSRESLALLDHIVVVAQRCKDAEIVIEGHTDNVGDEEDNMDLSKRRAVAVVGYIGEAGIDTSRMTSAGYGQTRPIASNDTAEGRAQNRRIEFVVK</sequence>
<name>A0ABS5G504_9BRAD</name>
<dbReference type="PROSITE" id="PS51123">
    <property type="entry name" value="OMPA_2"/>
    <property type="match status" value="1"/>
</dbReference>
<evidence type="ECO:0000256" key="4">
    <source>
        <dbReference type="PROSITE-ProRule" id="PRU00473"/>
    </source>
</evidence>
<evidence type="ECO:0000256" key="3">
    <source>
        <dbReference type="ARBA" id="ARBA00023237"/>
    </source>
</evidence>
<dbReference type="RefSeq" id="WP_172236607.1">
    <property type="nucleotide sequence ID" value="NZ_JABFDP010000010.1"/>
</dbReference>
<dbReference type="PANTHER" id="PTHR30329:SF21">
    <property type="entry name" value="LIPOPROTEIN YIAD-RELATED"/>
    <property type="match status" value="1"/>
</dbReference>
<dbReference type="CDD" id="cd07185">
    <property type="entry name" value="OmpA_C-like"/>
    <property type="match status" value="1"/>
</dbReference>
<feature type="domain" description="OmpA-like" evidence="5">
    <location>
        <begin position="593"/>
        <end position="707"/>
    </location>
</feature>
<evidence type="ECO:0000256" key="1">
    <source>
        <dbReference type="ARBA" id="ARBA00004442"/>
    </source>
</evidence>
<dbReference type="Proteomes" id="UP001314635">
    <property type="component" value="Unassembled WGS sequence"/>
</dbReference>
<dbReference type="InterPro" id="IPR050330">
    <property type="entry name" value="Bact_OuterMem_StrucFunc"/>
</dbReference>